<evidence type="ECO:0000313" key="2">
    <source>
        <dbReference type="EMBL" id="SIT24543.1"/>
    </source>
</evidence>
<evidence type="ECO:0008006" key="4">
    <source>
        <dbReference type="Google" id="ProtNLM"/>
    </source>
</evidence>
<dbReference type="Proteomes" id="UP000186141">
    <property type="component" value="Unassembled WGS sequence"/>
</dbReference>
<feature type="signal peptide" evidence="1">
    <location>
        <begin position="1"/>
        <end position="23"/>
    </location>
</feature>
<keyword evidence="3" id="KW-1185">Reference proteome</keyword>
<dbReference type="AlphaFoldDB" id="A0A1N7QNY0"/>
<evidence type="ECO:0000313" key="3">
    <source>
        <dbReference type="Proteomes" id="UP000186141"/>
    </source>
</evidence>
<organism evidence="2 3">
    <name type="scientific">Gemmobacter megaterium</name>
    <dbReference type="NCBI Taxonomy" id="1086013"/>
    <lineage>
        <taxon>Bacteria</taxon>
        <taxon>Pseudomonadati</taxon>
        <taxon>Pseudomonadota</taxon>
        <taxon>Alphaproteobacteria</taxon>
        <taxon>Rhodobacterales</taxon>
        <taxon>Paracoccaceae</taxon>
        <taxon>Gemmobacter</taxon>
    </lineage>
</organism>
<dbReference type="RefSeq" id="WP_076534414.1">
    <property type="nucleotide sequence ID" value="NZ_BMEH01000016.1"/>
</dbReference>
<dbReference type="EMBL" id="FTOT01000017">
    <property type="protein sequence ID" value="SIT24543.1"/>
    <property type="molecule type" value="Genomic_DNA"/>
</dbReference>
<proteinExistence type="predicted"/>
<dbReference type="OrthoDB" id="7841298at2"/>
<reference evidence="2 3" key="1">
    <citation type="submission" date="2017-01" db="EMBL/GenBank/DDBJ databases">
        <authorList>
            <person name="Mah S.A."/>
            <person name="Swanson W.J."/>
            <person name="Moy G.W."/>
            <person name="Vacquier V.D."/>
        </authorList>
    </citation>
    <scope>NUCLEOTIDE SEQUENCE [LARGE SCALE GENOMIC DNA]</scope>
    <source>
        <strain evidence="2 3">DSM 26375</strain>
    </source>
</reference>
<protein>
    <recommendedName>
        <fullName evidence="4">DUF2059 domain-containing protein</fullName>
    </recommendedName>
</protein>
<accession>A0A1N7QNY0</accession>
<evidence type="ECO:0000256" key="1">
    <source>
        <dbReference type="SAM" id="SignalP"/>
    </source>
</evidence>
<gene>
    <name evidence="2" type="ORF">SAMN05421774_11729</name>
</gene>
<dbReference type="STRING" id="1086013.SAMN05421774_11729"/>
<sequence length="276" mass="30135">MLRRVLMSLMACACLLSPVRAAAAPVDLLAEALHLSDLFRVMADEGRDYGADLEAELFPQAGGPRWAETVAAIHAPERIEALVMAQLETELARDPDAVARMTTFFTTTPGARIAKLEIAAREAYLDEATKEAAEAAFMDMQAASDPRLETIRRLAEVNDLIEQNVAGALNANLAFYRSMVAGGAVQQTLPDAEMMADLWSQEAQIRKDTTDWLMPYMALAYRPLSDADLDAYIAFSETADGQLLNRALFAAFNRMFNAVSRDLGVAAAKMLQGQDI</sequence>
<keyword evidence="1" id="KW-0732">Signal</keyword>
<feature type="chain" id="PRO_5012975634" description="DUF2059 domain-containing protein" evidence="1">
    <location>
        <begin position="24"/>
        <end position="276"/>
    </location>
</feature>
<name>A0A1N7QNY0_9RHOB</name>